<dbReference type="AlphaFoldDB" id="A0AAW9Q4D2"/>
<dbReference type="Pfam" id="PF01135">
    <property type="entry name" value="PCMT"/>
    <property type="match status" value="1"/>
</dbReference>
<sequence>MQTPIWPYITPGISDDLFERLPGIPMSKCEVRLLMIGHLRLRANSILWDIGAGTGTIPVETGLMCPNGRVVAIERDEDVAELIKINCQKFGVKNVEIIVGNAPECLETLKEAPDRICIEGGRSVKEILEFCWQRLAIGGRVIATANTLEGLYGISEGFAQLQVRNVEVVQSSVNRLEARGTRQTFAAVNPIFILSGEKLE</sequence>
<evidence type="ECO:0000256" key="1">
    <source>
        <dbReference type="ARBA" id="ARBA00004953"/>
    </source>
</evidence>
<dbReference type="RefSeq" id="WP_330484733.1">
    <property type="nucleotide sequence ID" value="NZ_JAZBJZ010000071.1"/>
</dbReference>
<dbReference type="InterPro" id="IPR014008">
    <property type="entry name" value="Cbl_synth_MTase_CbiT"/>
</dbReference>
<keyword evidence="3" id="KW-0489">Methyltransferase</keyword>
<organism evidence="6 7">
    <name type="scientific">Tumidithrix elongata BACA0141</name>
    <dbReference type="NCBI Taxonomy" id="2716417"/>
    <lineage>
        <taxon>Bacteria</taxon>
        <taxon>Bacillati</taxon>
        <taxon>Cyanobacteriota</taxon>
        <taxon>Cyanophyceae</taxon>
        <taxon>Pseudanabaenales</taxon>
        <taxon>Pseudanabaenaceae</taxon>
        <taxon>Tumidithrix</taxon>
        <taxon>Tumidithrix elongata</taxon>
    </lineage>
</organism>
<evidence type="ECO:0000313" key="7">
    <source>
        <dbReference type="Proteomes" id="UP001333818"/>
    </source>
</evidence>
<dbReference type="NCBIfam" id="NF005640">
    <property type="entry name" value="PRK07402.1"/>
    <property type="match status" value="1"/>
</dbReference>
<keyword evidence="5" id="KW-0949">S-adenosyl-L-methionine</keyword>
<dbReference type="EMBL" id="JAZBJZ010000071">
    <property type="protein sequence ID" value="MEE3718300.1"/>
    <property type="molecule type" value="Genomic_DNA"/>
</dbReference>
<dbReference type="GO" id="GO:0009236">
    <property type="term" value="P:cobalamin biosynthetic process"/>
    <property type="evidence" value="ECO:0007669"/>
    <property type="project" value="UniProtKB-KW"/>
</dbReference>
<dbReference type="PANTHER" id="PTHR43182:SF1">
    <property type="entry name" value="COBALT-PRECORRIN-7 C(5)-METHYLTRANSFERASE"/>
    <property type="match status" value="1"/>
</dbReference>
<reference evidence="6" key="1">
    <citation type="submission" date="2024-01" db="EMBL/GenBank/DDBJ databases">
        <title>Bank of Algae and Cyanobacteria of the Azores (BACA) strain genomes.</title>
        <authorList>
            <person name="Luz R."/>
            <person name="Cordeiro R."/>
            <person name="Fonseca A."/>
            <person name="Goncalves V."/>
        </authorList>
    </citation>
    <scope>NUCLEOTIDE SEQUENCE</scope>
    <source>
        <strain evidence="6">BACA0141</strain>
    </source>
</reference>
<dbReference type="GO" id="GO:0032259">
    <property type="term" value="P:methylation"/>
    <property type="evidence" value="ECO:0007669"/>
    <property type="project" value="UniProtKB-KW"/>
</dbReference>
<evidence type="ECO:0000313" key="6">
    <source>
        <dbReference type="EMBL" id="MEE3718300.1"/>
    </source>
</evidence>
<dbReference type="Gene3D" id="3.40.50.150">
    <property type="entry name" value="Vaccinia Virus protein VP39"/>
    <property type="match status" value="1"/>
</dbReference>
<keyword evidence="4" id="KW-0808">Transferase</keyword>
<dbReference type="NCBIfam" id="TIGR02469">
    <property type="entry name" value="CbiT"/>
    <property type="match status" value="1"/>
</dbReference>
<gene>
    <name evidence="6" type="primary">cbiT</name>
    <name evidence="6" type="ORF">V2H45_16290</name>
</gene>
<protein>
    <submittedName>
        <fullName evidence="6">Precorrin-6Y C5,15-methyltransferase subunit CbiT</fullName>
    </submittedName>
</protein>
<comment type="pathway">
    <text evidence="1">Cofactor biosynthesis; adenosylcobalamin biosynthesis.</text>
</comment>
<proteinExistence type="predicted"/>
<dbReference type="GO" id="GO:0008276">
    <property type="term" value="F:protein methyltransferase activity"/>
    <property type="evidence" value="ECO:0007669"/>
    <property type="project" value="InterPro"/>
</dbReference>
<dbReference type="InterPro" id="IPR029063">
    <property type="entry name" value="SAM-dependent_MTases_sf"/>
</dbReference>
<dbReference type="CDD" id="cd02440">
    <property type="entry name" value="AdoMet_MTases"/>
    <property type="match status" value="1"/>
</dbReference>
<evidence type="ECO:0000256" key="2">
    <source>
        <dbReference type="ARBA" id="ARBA00022573"/>
    </source>
</evidence>
<dbReference type="InterPro" id="IPR050714">
    <property type="entry name" value="Cobalamin_biosynth_MTase"/>
</dbReference>
<evidence type="ECO:0000256" key="5">
    <source>
        <dbReference type="ARBA" id="ARBA00022691"/>
    </source>
</evidence>
<comment type="caution">
    <text evidence="6">The sequence shown here is derived from an EMBL/GenBank/DDBJ whole genome shotgun (WGS) entry which is preliminary data.</text>
</comment>
<evidence type="ECO:0000256" key="3">
    <source>
        <dbReference type="ARBA" id="ARBA00022603"/>
    </source>
</evidence>
<dbReference type="SUPFAM" id="SSF53335">
    <property type="entry name" value="S-adenosyl-L-methionine-dependent methyltransferases"/>
    <property type="match status" value="1"/>
</dbReference>
<keyword evidence="7" id="KW-1185">Reference proteome</keyword>
<dbReference type="Proteomes" id="UP001333818">
    <property type="component" value="Unassembled WGS sequence"/>
</dbReference>
<accession>A0AAW9Q4D2</accession>
<keyword evidence="2" id="KW-0169">Cobalamin biosynthesis</keyword>
<dbReference type="PANTHER" id="PTHR43182">
    <property type="entry name" value="COBALT-PRECORRIN-6B C(15)-METHYLTRANSFERASE (DECARBOXYLATING)"/>
    <property type="match status" value="1"/>
</dbReference>
<name>A0AAW9Q4D2_9CYAN</name>
<evidence type="ECO:0000256" key="4">
    <source>
        <dbReference type="ARBA" id="ARBA00022679"/>
    </source>
</evidence>